<evidence type="ECO:0000313" key="3">
    <source>
        <dbReference type="Proteomes" id="UP000051749"/>
    </source>
</evidence>
<organism evidence="1 3">
    <name type="scientific">Pediococcus ethanolidurans</name>
    <dbReference type="NCBI Taxonomy" id="319653"/>
    <lineage>
        <taxon>Bacteria</taxon>
        <taxon>Bacillati</taxon>
        <taxon>Bacillota</taxon>
        <taxon>Bacilli</taxon>
        <taxon>Lactobacillales</taxon>
        <taxon>Lactobacillaceae</taxon>
        <taxon>Pediococcus</taxon>
    </lineage>
</organism>
<accession>A0A0R2K2Y3</accession>
<dbReference type="GeneID" id="76044372"/>
<protein>
    <submittedName>
        <fullName evidence="1">Uncharacterized protein</fullName>
    </submittedName>
</protein>
<keyword evidence="4" id="KW-1185">Reference proteome</keyword>
<name>A0A0R2K2Y3_9LACO</name>
<reference evidence="2 4" key="2">
    <citation type="submission" date="2016-10" db="EMBL/GenBank/DDBJ databases">
        <authorList>
            <person name="Varghese N."/>
            <person name="Submissions S."/>
        </authorList>
    </citation>
    <scope>NUCLEOTIDE SEQUENCE [LARGE SCALE GENOMIC DNA]</scope>
    <source>
        <strain evidence="2 4">CGMCC 1.3889</strain>
    </source>
</reference>
<dbReference type="STRING" id="319653.SAMN04487973_1248"/>
<dbReference type="EMBL" id="JQBY01000028">
    <property type="protein sequence ID" value="KRN81436.1"/>
    <property type="molecule type" value="Genomic_DNA"/>
</dbReference>
<dbReference type="PATRIC" id="fig|319653.3.peg.1202"/>
<dbReference type="RefSeq" id="WP_057807730.1">
    <property type="nucleotide sequence ID" value="NZ_BJYP01000042.1"/>
</dbReference>
<comment type="caution">
    <text evidence="1">The sequence shown here is derived from an EMBL/GenBank/DDBJ whole genome shotgun (WGS) entry which is preliminary data.</text>
</comment>
<dbReference type="OrthoDB" id="2146345at2"/>
<evidence type="ECO:0000313" key="1">
    <source>
        <dbReference type="EMBL" id="KRN81436.1"/>
    </source>
</evidence>
<evidence type="ECO:0000313" key="4">
    <source>
        <dbReference type="Proteomes" id="UP000182818"/>
    </source>
</evidence>
<reference evidence="1 3" key="1">
    <citation type="journal article" date="2015" name="Genome Announc.">
        <title>Expanding the biotechnology potential of lactobacilli through comparative genomics of 213 strains and associated genera.</title>
        <authorList>
            <person name="Sun Z."/>
            <person name="Harris H.M."/>
            <person name="McCann A."/>
            <person name="Guo C."/>
            <person name="Argimon S."/>
            <person name="Zhang W."/>
            <person name="Yang X."/>
            <person name="Jeffery I.B."/>
            <person name="Cooney J.C."/>
            <person name="Kagawa T.F."/>
            <person name="Liu W."/>
            <person name="Song Y."/>
            <person name="Salvetti E."/>
            <person name="Wrobel A."/>
            <person name="Rasinkangas P."/>
            <person name="Parkhill J."/>
            <person name="Rea M.C."/>
            <person name="O'Sullivan O."/>
            <person name="Ritari J."/>
            <person name="Douillard F.P."/>
            <person name="Paul Ross R."/>
            <person name="Yang R."/>
            <person name="Briner A.E."/>
            <person name="Felis G.E."/>
            <person name="de Vos W.M."/>
            <person name="Barrangou R."/>
            <person name="Klaenhammer T.R."/>
            <person name="Caufield P.W."/>
            <person name="Cui Y."/>
            <person name="Zhang H."/>
            <person name="O'Toole P.W."/>
        </authorList>
    </citation>
    <scope>NUCLEOTIDE SEQUENCE [LARGE SCALE GENOMIC DNA]</scope>
    <source>
        <strain evidence="1 3">DSM 22301</strain>
    </source>
</reference>
<dbReference type="Proteomes" id="UP000051749">
    <property type="component" value="Unassembled WGS sequence"/>
</dbReference>
<gene>
    <name evidence="1" type="ORF">IV87_GL001187</name>
    <name evidence="2" type="ORF">SAMN04487973_1248</name>
</gene>
<sequence length="65" mass="7697">MARDFSNLLEQLRQGTIKELTVEPDEFSEFQPIYMKYDQRKRVIGSAQRNGKVVYHFESNENGEQ</sequence>
<proteinExistence type="predicted"/>
<evidence type="ECO:0000313" key="2">
    <source>
        <dbReference type="EMBL" id="SER88257.1"/>
    </source>
</evidence>
<dbReference type="Proteomes" id="UP000182818">
    <property type="component" value="Unassembled WGS sequence"/>
</dbReference>
<dbReference type="EMBL" id="FOGK01000024">
    <property type="protein sequence ID" value="SER88257.1"/>
    <property type="molecule type" value="Genomic_DNA"/>
</dbReference>
<dbReference type="AlphaFoldDB" id="A0A0R2K2Y3"/>